<sequence>MNLVLRRMNLPIPSFPPPSHPVSGDISPEDTNDGGGNGGDGNDGGGNRRNDGVKNKHWNEFEANYIGMMLMASARYDPRVTLKVYVWLGGGEEEGLSATHPPGSKRVEKLNKPKVMQKAVAIYKKVRSGHRVTSFI</sequence>
<evidence type="ECO:0000313" key="1">
    <source>
        <dbReference type="EMBL" id="KAI7988758.1"/>
    </source>
</evidence>
<gene>
    <name evidence="1" type="ORF">LOK49_LG13G00038</name>
</gene>
<name>A0ACC0FJJ8_9ERIC</name>
<reference evidence="1 2" key="1">
    <citation type="journal article" date="2022" name="Plant J.">
        <title>Chromosome-level genome of Camellia lanceoleosa provides a valuable resource for understanding genome evolution and self-incompatibility.</title>
        <authorList>
            <person name="Gong W."/>
            <person name="Xiao S."/>
            <person name="Wang L."/>
            <person name="Liao Z."/>
            <person name="Chang Y."/>
            <person name="Mo W."/>
            <person name="Hu G."/>
            <person name="Li W."/>
            <person name="Zhao G."/>
            <person name="Zhu H."/>
            <person name="Hu X."/>
            <person name="Ji K."/>
            <person name="Xiang X."/>
            <person name="Song Q."/>
            <person name="Yuan D."/>
            <person name="Jin S."/>
            <person name="Zhang L."/>
        </authorList>
    </citation>
    <scope>NUCLEOTIDE SEQUENCE [LARGE SCALE GENOMIC DNA]</scope>
    <source>
        <strain evidence="1">SQ_2022a</strain>
    </source>
</reference>
<protein>
    <submittedName>
        <fullName evidence="1">Uncharacterized protein</fullName>
    </submittedName>
</protein>
<keyword evidence="2" id="KW-1185">Reference proteome</keyword>
<proteinExistence type="predicted"/>
<accession>A0ACC0FJJ8</accession>
<comment type="caution">
    <text evidence="1">The sequence shown here is derived from an EMBL/GenBank/DDBJ whole genome shotgun (WGS) entry which is preliminary data.</text>
</comment>
<dbReference type="EMBL" id="CM045771">
    <property type="protein sequence ID" value="KAI7988758.1"/>
    <property type="molecule type" value="Genomic_DNA"/>
</dbReference>
<dbReference type="Proteomes" id="UP001060215">
    <property type="component" value="Chromosome 14"/>
</dbReference>
<evidence type="ECO:0000313" key="2">
    <source>
        <dbReference type="Proteomes" id="UP001060215"/>
    </source>
</evidence>
<organism evidence="1 2">
    <name type="scientific">Camellia lanceoleosa</name>
    <dbReference type="NCBI Taxonomy" id="1840588"/>
    <lineage>
        <taxon>Eukaryota</taxon>
        <taxon>Viridiplantae</taxon>
        <taxon>Streptophyta</taxon>
        <taxon>Embryophyta</taxon>
        <taxon>Tracheophyta</taxon>
        <taxon>Spermatophyta</taxon>
        <taxon>Magnoliopsida</taxon>
        <taxon>eudicotyledons</taxon>
        <taxon>Gunneridae</taxon>
        <taxon>Pentapetalae</taxon>
        <taxon>asterids</taxon>
        <taxon>Ericales</taxon>
        <taxon>Theaceae</taxon>
        <taxon>Camellia</taxon>
    </lineage>
</organism>